<feature type="domain" description="MaoC-like" evidence="1">
    <location>
        <begin position="174"/>
        <end position="282"/>
    </location>
</feature>
<dbReference type="Proteomes" id="UP001610446">
    <property type="component" value="Unassembled WGS sequence"/>
</dbReference>
<dbReference type="EMBL" id="JBFXLU010000291">
    <property type="protein sequence ID" value="KAL2831019.1"/>
    <property type="molecule type" value="Genomic_DNA"/>
</dbReference>
<dbReference type="Pfam" id="PF01575">
    <property type="entry name" value="MaoC_dehydratas"/>
    <property type="match status" value="1"/>
</dbReference>
<gene>
    <name evidence="3" type="ORF">BJY01DRAFT_240198</name>
</gene>
<dbReference type="PANTHER" id="PTHR13078:SF57">
    <property type="entry name" value="DEHYDRATASE, PUTATIVE (AFU_ORTHOLOGUE AFUA_5G00640)-RELATED"/>
    <property type="match status" value="1"/>
</dbReference>
<feature type="domain" description="Peroxisomal multifunctional enzyme type 2-like N-terminal" evidence="2">
    <location>
        <begin position="18"/>
        <end position="156"/>
    </location>
</feature>
<name>A0ABR4ITF4_9EURO</name>
<dbReference type="SUPFAM" id="SSF54637">
    <property type="entry name" value="Thioesterase/thiol ester dehydrase-isomerase"/>
    <property type="match status" value="2"/>
</dbReference>
<protein>
    <submittedName>
        <fullName evidence="3">Peroxisomal dehydratase</fullName>
    </submittedName>
</protein>
<comment type="caution">
    <text evidence="3">The sequence shown here is derived from an EMBL/GenBank/DDBJ whole genome shotgun (WGS) entry which is preliminary data.</text>
</comment>
<proteinExistence type="predicted"/>
<accession>A0ABR4ITF4</accession>
<evidence type="ECO:0000313" key="3">
    <source>
        <dbReference type="EMBL" id="KAL2831019.1"/>
    </source>
</evidence>
<dbReference type="Gene3D" id="3.10.129.10">
    <property type="entry name" value="Hotdog Thioesterase"/>
    <property type="match status" value="2"/>
</dbReference>
<dbReference type="InterPro" id="IPR002539">
    <property type="entry name" value="MaoC-like_dom"/>
</dbReference>
<evidence type="ECO:0000259" key="2">
    <source>
        <dbReference type="Pfam" id="PF22622"/>
    </source>
</evidence>
<dbReference type="CDD" id="cd03448">
    <property type="entry name" value="HDE_HSD"/>
    <property type="match status" value="1"/>
</dbReference>
<organism evidence="3 4">
    <name type="scientific">Aspergillus pseudoustus</name>
    <dbReference type="NCBI Taxonomy" id="1810923"/>
    <lineage>
        <taxon>Eukaryota</taxon>
        <taxon>Fungi</taxon>
        <taxon>Dikarya</taxon>
        <taxon>Ascomycota</taxon>
        <taxon>Pezizomycotina</taxon>
        <taxon>Eurotiomycetes</taxon>
        <taxon>Eurotiomycetidae</taxon>
        <taxon>Eurotiales</taxon>
        <taxon>Aspergillaceae</taxon>
        <taxon>Aspergillus</taxon>
        <taxon>Aspergillus subgen. Nidulantes</taxon>
    </lineage>
</organism>
<dbReference type="PANTHER" id="PTHR13078">
    <property type="entry name" value="PEROXISOMAL MULTIFUNCTIONAL ENZYME TYPE 2-RELATED"/>
    <property type="match status" value="1"/>
</dbReference>
<dbReference type="InterPro" id="IPR029069">
    <property type="entry name" value="HotDog_dom_sf"/>
</dbReference>
<dbReference type="InterPro" id="IPR054357">
    <property type="entry name" value="MFE-2_N"/>
</dbReference>
<sequence length="310" mass="34390">MQATPTYEYPRKEVSWLTRDALLFNLSIGAEPDDLHLIHESYPQFQAFPTYATVLGHKGTDQDVIRFKTLQKPSDIELPNVPRFDRSRIVDGEKRIVVHKILPHTSTGGRFYLEQSLVGLYDKGQMGTIIETETRLVEDLSRTTYATIVGSVIARGQGGWGGPKAPVKQVPQVPPSRSPDFTVTREISPLAPALYRLNGDYNPLHIDPASARTAGFPRPILHGLCTWNMAAFVVVKAVTPGRLNALREFQARFSAPVYPGDVLTIRIWCMGQTNRDGREKEVRFVAVSQEGRTVLSNGVAVLGLLESANL</sequence>
<keyword evidence="4" id="KW-1185">Reference proteome</keyword>
<dbReference type="Pfam" id="PF22622">
    <property type="entry name" value="MFE-2_hydrat-2_N"/>
    <property type="match status" value="1"/>
</dbReference>
<evidence type="ECO:0000313" key="4">
    <source>
        <dbReference type="Proteomes" id="UP001610446"/>
    </source>
</evidence>
<evidence type="ECO:0000259" key="1">
    <source>
        <dbReference type="Pfam" id="PF01575"/>
    </source>
</evidence>
<reference evidence="3 4" key="1">
    <citation type="submission" date="2024-07" db="EMBL/GenBank/DDBJ databases">
        <title>Section-level genome sequencing and comparative genomics of Aspergillus sections Usti and Cavernicolus.</title>
        <authorList>
            <consortium name="Lawrence Berkeley National Laboratory"/>
            <person name="Nybo J.L."/>
            <person name="Vesth T.C."/>
            <person name="Theobald S."/>
            <person name="Frisvad J.C."/>
            <person name="Larsen T.O."/>
            <person name="Kjaerboelling I."/>
            <person name="Rothschild-Mancinelli K."/>
            <person name="Lyhne E.K."/>
            <person name="Kogle M.E."/>
            <person name="Barry K."/>
            <person name="Clum A."/>
            <person name="Na H."/>
            <person name="Ledsgaard L."/>
            <person name="Lin J."/>
            <person name="Lipzen A."/>
            <person name="Kuo A."/>
            <person name="Riley R."/>
            <person name="Mondo S."/>
            <person name="Labutti K."/>
            <person name="Haridas S."/>
            <person name="Pangalinan J."/>
            <person name="Salamov A.A."/>
            <person name="Simmons B.A."/>
            <person name="Magnuson J.K."/>
            <person name="Chen J."/>
            <person name="Drula E."/>
            <person name="Henrissat B."/>
            <person name="Wiebenga A."/>
            <person name="Lubbers R.J."/>
            <person name="Gomes A.C."/>
            <person name="Makela M.R."/>
            <person name="Stajich J."/>
            <person name="Grigoriev I.V."/>
            <person name="Mortensen U.H."/>
            <person name="De Vries R.P."/>
            <person name="Baker S.E."/>
            <person name="Andersen M.R."/>
        </authorList>
    </citation>
    <scope>NUCLEOTIDE SEQUENCE [LARGE SCALE GENOMIC DNA]</scope>
    <source>
        <strain evidence="3 4">CBS 123904</strain>
    </source>
</reference>